<evidence type="ECO:0008006" key="4">
    <source>
        <dbReference type="Google" id="ProtNLM"/>
    </source>
</evidence>
<keyword evidence="3" id="KW-1185">Reference proteome</keyword>
<evidence type="ECO:0000313" key="3">
    <source>
        <dbReference type="Proteomes" id="UP000681341"/>
    </source>
</evidence>
<dbReference type="Proteomes" id="UP000681341">
    <property type="component" value="Unassembled WGS sequence"/>
</dbReference>
<dbReference type="RefSeq" id="WP_208498895.1">
    <property type="nucleotide sequence ID" value="NZ_JAGFNP010000014.1"/>
</dbReference>
<comment type="caution">
    <text evidence="2">The sequence shown here is derived from an EMBL/GenBank/DDBJ whole genome shotgun (WGS) entry which is preliminary data.</text>
</comment>
<dbReference type="EMBL" id="JAGFNP010000014">
    <property type="protein sequence ID" value="MBO3735267.1"/>
    <property type="molecule type" value="Genomic_DNA"/>
</dbReference>
<proteinExistence type="predicted"/>
<sequence length="194" mass="20661">MKRLIVLAGVLVLGAGCTTSNDPSGDGATTAPASAAPETPYELQITAPTGFEAVAGAERAHHVSPDYLDQVFQLTGGGESDQIIVSSYYLPEDAADADRAAQIALVQPHDAELGNTSRADNYRDALVHREQGLHRYYYAENAGGFVEGHYYYLFSGRHLIELSCQWGDGGGGQAVQTACMTLAESLPIPETWNA</sequence>
<organism evidence="2 3">
    <name type="scientific">Glycomyces niveus</name>
    <dbReference type="NCBI Taxonomy" id="2820287"/>
    <lineage>
        <taxon>Bacteria</taxon>
        <taxon>Bacillati</taxon>
        <taxon>Actinomycetota</taxon>
        <taxon>Actinomycetes</taxon>
        <taxon>Glycomycetales</taxon>
        <taxon>Glycomycetaceae</taxon>
        <taxon>Glycomyces</taxon>
    </lineage>
</organism>
<gene>
    <name evidence="2" type="ORF">J5V16_20760</name>
</gene>
<feature type="region of interest" description="Disordered" evidence="1">
    <location>
        <begin position="19"/>
        <end position="38"/>
    </location>
</feature>
<evidence type="ECO:0000313" key="2">
    <source>
        <dbReference type="EMBL" id="MBO3735267.1"/>
    </source>
</evidence>
<protein>
    <recommendedName>
        <fullName evidence="4">DUF1795 domain-containing protein</fullName>
    </recommendedName>
</protein>
<evidence type="ECO:0000256" key="1">
    <source>
        <dbReference type="SAM" id="MobiDB-lite"/>
    </source>
</evidence>
<feature type="compositionally biased region" description="Low complexity" evidence="1">
    <location>
        <begin position="28"/>
        <end position="38"/>
    </location>
</feature>
<name>A0ABS3U918_9ACTN</name>
<accession>A0ABS3U918</accession>
<reference evidence="2 3" key="1">
    <citation type="submission" date="2021-03" db="EMBL/GenBank/DDBJ databases">
        <title>Glycomyces sp. nov., a novel actinomycete isolated from soil.</title>
        <authorList>
            <person name="Yang X."/>
            <person name="Xu X."/>
        </authorList>
    </citation>
    <scope>NUCLEOTIDE SEQUENCE [LARGE SCALE GENOMIC DNA]</scope>
    <source>
        <strain evidence="2 3">NEAU-S30</strain>
    </source>
</reference>
<dbReference type="PROSITE" id="PS51257">
    <property type="entry name" value="PROKAR_LIPOPROTEIN"/>
    <property type="match status" value="1"/>
</dbReference>